<evidence type="ECO:0000256" key="7">
    <source>
        <dbReference type="ARBA" id="ARBA00022692"/>
    </source>
</evidence>
<dbReference type="FunFam" id="3.90.550.10:FF:000062">
    <property type="entry name" value="beta-1,4-galactosyltransferase 7 isoform X1"/>
    <property type="match status" value="1"/>
</dbReference>
<evidence type="ECO:0000256" key="15">
    <source>
        <dbReference type="ARBA" id="ARBA00051458"/>
    </source>
</evidence>
<keyword evidence="14 16" id="KW-0464">Manganese</keyword>
<dbReference type="EC" id="2.4.1.-" evidence="16"/>
<dbReference type="Pfam" id="PF02709">
    <property type="entry name" value="Glyco_transf_7C"/>
    <property type="match status" value="1"/>
</dbReference>
<keyword evidence="12" id="KW-0472">Membrane</keyword>
<reference evidence="19" key="2">
    <citation type="journal article" date="2020" name="BMC">
        <title>Leishmania infection induces a limited differential gene expression in the sand fly midgut.</title>
        <authorList>
            <person name="Coutinho-Abreu I.V."/>
            <person name="Serafim T.D."/>
            <person name="Meneses C."/>
            <person name="Kamhawi S."/>
            <person name="Oliveira F."/>
            <person name="Valenzuela J.G."/>
        </authorList>
    </citation>
    <scope>NUCLEOTIDE SEQUENCE</scope>
    <source>
        <strain evidence="19">Jacobina</strain>
        <tissue evidence="19">Midgut</tissue>
    </source>
</reference>
<evidence type="ECO:0000259" key="17">
    <source>
        <dbReference type="Pfam" id="PF02709"/>
    </source>
</evidence>
<dbReference type="InterPro" id="IPR029044">
    <property type="entry name" value="Nucleotide-diphossugar_trans"/>
</dbReference>
<evidence type="ECO:0000313" key="19">
    <source>
        <dbReference type="EMBL" id="MBC1169681.1"/>
    </source>
</evidence>
<dbReference type="InterPro" id="IPR003859">
    <property type="entry name" value="Galactosyl_T"/>
</dbReference>
<dbReference type="InterPro" id="IPR027791">
    <property type="entry name" value="Galactosyl_T_C"/>
</dbReference>
<dbReference type="EMBL" id="AJWK01019121">
    <property type="status" value="NOT_ANNOTATED_CDS"/>
    <property type="molecule type" value="Genomic_DNA"/>
</dbReference>
<dbReference type="EMBL" id="GITU01000978">
    <property type="protein sequence ID" value="MBC1169681.1"/>
    <property type="molecule type" value="Transcribed_RNA"/>
</dbReference>
<evidence type="ECO:0000256" key="3">
    <source>
        <dbReference type="ARBA" id="ARBA00004922"/>
    </source>
</evidence>
<dbReference type="UniPathway" id="UPA00378"/>
<feature type="domain" description="Galactosyltransferase N-terminal" evidence="18">
    <location>
        <begin position="85"/>
        <end position="182"/>
    </location>
</feature>
<evidence type="ECO:0000256" key="13">
    <source>
        <dbReference type="ARBA" id="ARBA00023180"/>
    </source>
</evidence>
<evidence type="ECO:0000256" key="2">
    <source>
        <dbReference type="ARBA" id="ARBA00004323"/>
    </source>
</evidence>
<protein>
    <recommendedName>
        <fullName evidence="16">Beta-1,4-N-acetylgalactosaminyltransferase</fullName>
        <ecNumber evidence="16">2.4.1.-</ecNumber>
    </recommendedName>
    <alternativeName>
        <fullName evidence="16">Beta-4-GalNAcT</fullName>
    </alternativeName>
</protein>
<dbReference type="CDD" id="cd00899">
    <property type="entry name" value="b4GalT"/>
    <property type="match status" value="1"/>
</dbReference>
<dbReference type="PANTHER" id="PTHR19300">
    <property type="entry name" value="BETA-1,4-GALACTOSYLTRANSFERASE"/>
    <property type="match status" value="1"/>
</dbReference>
<dbReference type="VEuPathDB" id="VectorBase:LLONM1_005437"/>
<keyword evidence="8 16" id="KW-0479">Metal-binding</keyword>
<keyword evidence="11" id="KW-0333">Golgi apparatus</keyword>
<comment type="function">
    <text evidence="16">Catalyzes the transfer of galactose onto proteins or lipids.</text>
</comment>
<evidence type="ECO:0000256" key="9">
    <source>
        <dbReference type="ARBA" id="ARBA00022968"/>
    </source>
</evidence>
<keyword evidence="10" id="KW-1133">Transmembrane helix</keyword>
<dbReference type="EMBL" id="AJWK01019123">
    <property type="status" value="NOT_ANNOTATED_CDS"/>
    <property type="molecule type" value="Genomic_DNA"/>
</dbReference>
<evidence type="ECO:0000256" key="10">
    <source>
        <dbReference type="ARBA" id="ARBA00022989"/>
    </source>
</evidence>
<evidence type="ECO:0000256" key="16">
    <source>
        <dbReference type="RuleBase" id="RU368121"/>
    </source>
</evidence>
<evidence type="ECO:0000256" key="11">
    <source>
        <dbReference type="ARBA" id="ARBA00023034"/>
    </source>
</evidence>
<dbReference type="GO" id="GO:0046525">
    <property type="term" value="F:xylosylprotein 4-beta-galactosyltransferase activity"/>
    <property type="evidence" value="ECO:0007669"/>
    <property type="project" value="UniProtKB-EC"/>
</dbReference>
<evidence type="ECO:0000256" key="8">
    <source>
        <dbReference type="ARBA" id="ARBA00022723"/>
    </source>
</evidence>
<dbReference type="Pfam" id="PF13733">
    <property type="entry name" value="Glyco_transf_7N"/>
    <property type="match status" value="1"/>
</dbReference>
<dbReference type="EnsemblMetazoa" id="LLOJ005954-RA">
    <property type="protein sequence ID" value="LLOJ005954-PA"/>
    <property type="gene ID" value="LLOJ005954"/>
</dbReference>
<keyword evidence="6 16" id="KW-0808">Transferase</keyword>
<keyword evidence="5 16" id="KW-0328">Glycosyltransferase</keyword>
<dbReference type="EMBL" id="AJWK01019124">
    <property type="status" value="NOT_ANNOTATED_CDS"/>
    <property type="molecule type" value="Genomic_DNA"/>
</dbReference>
<comment type="pathway">
    <text evidence="3 16">Protein modification; protein glycosylation.</text>
</comment>
<evidence type="ECO:0000256" key="4">
    <source>
        <dbReference type="ARBA" id="ARBA00005735"/>
    </source>
</evidence>
<evidence type="ECO:0000313" key="20">
    <source>
        <dbReference type="EnsemblMetazoa" id="LLOJ005954-PA"/>
    </source>
</evidence>
<dbReference type="EMBL" id="AJWK01019125">
    <property type="status" value="NOT_ANNOTATED_CDS"/>
    <property type="molecule type" value="Genomic_DNA"/>
</dbReference>
<dbReference type="VEuPathDB" id="VectorBase:LLOJ005954"/>
<proteinExistence type="inferred from homology"/>
<feature type="domain" description="Galactosyltransferase C-terminal" evidence="17">
    <location>
        <begin position="189"/>
        <end position="265"/>
    </location>
</feature>
<dbReference type="PANTHER" id="PTHR19300:SF30">
    <property type="entry name" value="BETA-1,4-GALACTOSYLTRANSFERASE 7"/>
    <property type="match status" value="1"/>
</dbReference>
<dbReference type="GO" id="GO:0005975">
    <property type="term" value="P:carbohydrate metabolic process"/>
    <property type="evidence" value="ECO:0007669"/>
    <property type="project" value="InterPro"/>
</dbReference>
<dbReference type="Gene3D" id="3.90.550.10">
    <property type="entry name" value="Spore Coat Polysaccharide Biosynthesis Protein SpsA, Chain A"/>
    <property type="match status" value="1"/>
</dbReference>
<dbReference type="Proteomes" id="UP000092461">
    <property type="component" value="Unassembled WGS sequence"/>
</dbReference>
<dbReference type="SUPFAM" id="SSF53448">
    <property type="entry name" value="Nucleotide-diphospho-sugar transferases"/>
    <property type="match status" value="1"/>
</dbReference>
<evidence type="ECO:0000256" key="1">
    <source>
        <dbReference type="ARBA" id="ARBA00001936"/>
    </source>
</evidence>
<comment type="catalytic activity">
    <reaction evidence="15">
        <text>3-O-(beta-D-xylosyl)-L-seryl-[protein] + UDP-alpha-D-galactose = 3-O-(beta-D-galactosyl-(1-&gt;4)-beta-D-xylosyl)-L-seryl-[protein] + UDP + H(+)</text>
        <dbReference type="Rhea" id="RHEA:15297"/>
        <dbReference type="Rhea" id="RHEA-COMP:12567"/>
        <dbReference type="Rhea" id="RHEA-COMP:12570"/>
        <dbReference type="ChEBI" id="CHEBI:15378"/>
        <dbReference type="ChEBI" id="CHEBI:58223"/>
        <dbReference type="ChEBI" id="CHEBI:66914"/>
        <dbReference type="ChEBI" id="CHEBI:132085"/>
        <dbReference type="ChEBI" id="CHEBI:132088"/>
        <dbReference type="EC" id="2.4.1.133"/>
    </reaction>
</comment>
<dbReference type="GO" id="GO:0030166">
    <property type="term" value="P:proteoglycan biosynthetic process"/>
    <property type="evidence" value="ECO:0007669"/>
    <property type="project" value="TreeGrafter"/>
</dbReference>
<evidence type="ECO:0000256" key="12">
    <source>
        <dbReference type="ARBA" id="ARBA00023136"/>
    </source>
</evidence>
<comment type="subcellular location">
    <subcellularLocation>
        <location evidence="2">Golgi apparatus membrane</location>
        <topology evidence="2">Single-pass type II membrane protein</topology>
    </subcellularLocation>
    <subcellularLocation>
        <location evidence="16">Membrane</location>
        <topology evidence="16">Single-pass type II membrane protein</topology>
    </subcellularLocation>
</comment>
<name>A0A1B0CMR6_LUTLO</name>
<dbReference type="AlphaFoldDB" id="A0A1B0CMR6"/>
<comment type="similarity">
    <text evidence="4 16">Belongs to the glycosyltransferase 7 family.</text>
</comment>
<keyword evidence="21" id="KW-1185">Reference proteome</keyword>
<sequence>MNVIPISLESCNCDNFNDKSSFLHTLDAASSVEDEGVSGRKRLAVLVPFRDRFEELLQFAPVIPISLESCNCDNFNDKSSFLHTLDAASSVEDEGVSGRKRLAVLVPFRDRFEELLQFAPYMTEFLNRQKVLHKIFVLNQVDRFRFNRASLINVGFLYTKTLFDYIAMHDVDLLPNNGNLSYAFPEKGPFHVASPQLHPKYHYPTFVGGILLVRREHFEATRGMSNRYWGWGLEDDEFYTRILDAGLQVFRPENITTGIENTFKHIHDRAHRKRDTAKCFNQREITRKRDRETGLHTLKYDITSVNELQIDGARVTVLNIALHCDRSKTPWCDCEGELENGKSSTKPKKH</sequence>
<dbReference type="GO" id="GO:0046872">
    <property type="term" value="F:metal ion binding"/>
    <property type="evidence" value="ECO:0007669"/>
    <property type="project" value="UniProtKB-UniRule"/>
</dbReference>
<evidence type="ECO:0000256" key="6">
    <source>
        <dbReference type="ARBA" id="ARBA00022679"/>
    </source>
</evidence>
<keyword evidence="9 16" id="KW-0735">Signal-anchor</keyword>
<keyword evidence="7" id="KW-0812">Transmembrane</keyword>
<keyword evidence="13 16" id="KW-0325">Glycoprotein</keyword>
<comment type="cofactor">
    <cofactor evidence="1 16">
        <name>Mn(2+)</name>
        <dbReference type="ChEBI" id="CHEBI:29035"/>
    </cofactor>
</comment>
<dbReference type="EMBL" id="AJWK01019122">
    <property type="status" value="NOT_ANNOTATED_CDS"/>
    <property type="molecule type" value="Genomic_DNA"/>
</dbReference>
<reference evidence="20" key="3">
    <citation type="submission" date="2020-05" db="UniProtKB">
        <authorList>
            <consortium name="EnsemblMetazoa"/>
        </authorList>
    </citation>
    <scope>IDENTIFICATION</scope>
    <source>
        <strain evidence="20">Jacobina</strain>
    </source>
</reference>
<accession>A0A1B0CMR6</accession>
<dbReference type="PRINTS" id="PR02050">
    <property type="entry name" value="B14GALTRFASE"/>
</dbReference>
<evidence type="ECO:0000256" key="5">
    <source>
        <dbReference type="ARBA" id="ARBA00022676"/>
    </source>
</evidence>
<evidence type="ECO:0000259" key="18">
    <source>
        <dbReference type="Pfam" id="PF13733"/>
    </source>
</evidence>
<evidence type="ECO:0000313" key="21">
    <source>
        <dbReference type="Proteomes" id="UP000092461"/>
    </source>
</evidence>
<evidence type="ECO:0000256" key="14">
    <source>
        <dbReference type="ARBA" id="ARBA00023211"/>
    </source>
</evidence>
<organism evidence="20 21">
    <name type="scientific">Lutzomyia longipalpis</name>
    <name type="common">Sand fly</name>
    <dbReference type="NCBI Taxonomy" id="7200"/>
    <lineage>
        <taxon>Eukaryota</taxon>
        <taxon>Metazoa</taxon>
        <taxon>Ecdysozoa</taxon>
        <taxon>Arthropoda</taxon>
        <taxon>Hexapoda</taxon>
        <taxon>Insecta</taxon>
        <taxon>Pterygota</taxon>
        <taxon>Neoptera</taxon>
        <taxon>Endopterygota</taxon>
        <taxon>Diptera</taxon>
        <taxon>Nematocera</taxon>
        <taxon>Psychodoidea</taxon>
        <taxon>Psychodidae</taxon>
        <taxon>Lutzomyia</taxon>
        <taxon>Lutzomyia</taxon>
    </lineage>
</organism>
<dbReference type="GO" id="GO:0000139">
    <property type="term" value="C:Golgi membrane"/>
    <property type="evidence" value="ECO:0007669"/>
    <property type="project" value="UniProtKB-SubCell"/>
</dbReference>
<reference evidence="21" key="1">
    <citation type="submission" date="2012-05" db="EMBL/GenBank/DDBJ databases">
        <title>Whole Genome Assembly of Lutzomyia longipalpis.</title>
        <authorList>
            <person name="Richards S."/>
            <person name="Qu C."/>
            <person name="Dillon R."/>
            <person name="Worley K."/>
            <person name="Scherer S."/>
            <person name="Batterton M."/>
            <person name="Taylor A."/>
            <person name="Hawes A."/>
            <person name="Hernandez B."/>
            <person name="Kovar C."/>
            <person name="Mandapat C."/>
            <person name="Pham C."/>
            <person name="Qu C."/>
            <person name="Jing C."/>
            <person name="Bess C."/>
            <person name="Bandaranaike D."/>
            <person name="Ngo D."/>
            <person name="Ongeri F."/>
            <person name="Arias F."/>
            <person name="Lara F."/>
            <person name="Weissenberger G."/>
            <person name="Kamau G."/>
            <person name="Han H."/>
            <person name="Shen H."/>
            <person name="Dinh H."/>
            <person name="Khalil I."/>
            <person name="Jones J."/>
            <person name="Shafer J."/>
            <person name="Jayaseelan J."/>
            <person name="Quiroz J."/>
            <person name="Blankenburg K."/>
            <person name="Nguyen L."/>
            <person name="Jackson L."/>
            <person name="Francisco L."/>
            <person name="Tang L.-Y."/>
            <person name="Pu L.-L."/>
            <person name="Perales L."/>
            <person name="Lorensuhewa L."/>
            <person name="Munidasa M."/>
            <person name="Coyle M."/>
            <person name="Taylor M."/>
            <person name="Puazo M."/>
            <person name="Firestine M."/>
            <person name="Scheel M."/>
            <person name="Javaid M."/>
            <person name="Wang M."/>
            <person name="Li M."/>
            <person name="Tabassum N."/>
            <person name="Saada N."/>
            <person name="Osuji N."/>
            <person name="Aqrawi P."/>
            <person name="Fu Q."/>
            <person name="Thornton R."/>
            <person name="Raj R."/>
            <person name="Goodspeed R."/>
            <person name="Mata R."/>
            <person name="Najjar R."/>
            <person name="Gubbala S."/>
            <person name="Lee S."/>
            <person name="Denson S."/>
            <person name="Patil S."/>
            <person name="Macmil S."/>
            <person name="Qi S."/>
            <person name="Matskevitch T."/>
            <person name="Palculict T."/>
            <person name="Mathew T."/>
            <person name="Vee V."/>
            <person name="Velamala V."/>
            <person name="Korchina V."/>
            <person name="Cai W."/>
            <person name="Liu W."/>
            <person name="Dai W."/>
            <person name="Zou X."/>
            <person name="Zhu Y."/>
            <person name="Zhang Y."/>
            <person name="Wu Y.-Q."/>
            <person name="Xin Y."/>
            <person name="Nazarath L."/>
            <person name="Kovar C."/>
            <person name="Han Y."/>
            <person name="Muzny D."/>
            <person name="Gibbs R."/>
        </authorList>
    </citation>
    <scope>NUCLEOTIDE SEQUENCE [LARGE SCALE GENOMIC DNA]</scope>
    <source>
        <strain evidence="21">Jacobina</strain>
    </source>
</reference>
<dbReference type="InterPro" id="IPR027995">
    <property type="entry name" value="Galactosyl_T_N"/>
</dbReference>